<evidence type="ECO:0000313" key="5">
    <source>
        <dbReference type="Proteomes" id="UP000199129"/>
    </source>
</evidence>
<dbReference type="RefSeq" id="WP_090372062.1">
    <property type="nucleotide sequence ID" value="NZ_FNUA01000002.1"/>
</dbReference>
<dbReference type="SMART" id="SM01321">
    <property type="entry name" value="Y1_Tnp"/>
    <property type="match status" value="1"/>
</dbReference>
<evidence type="ECO:0000313" key="6">
    <source>
        <dbReference type="Proteomes" id="UP000240476"/>
    </source>
</evidence>
<name>A0A1H5PAR6_9PSED</name>
<gene>
    <name evidence="3" type="ORF">C9383_14600</name>
    <name evidence="2" type="ORF">F7R03_24945</name>
    <name evidence="4" type="ORF">SAMN04490198_5584</name>
</gene>
<dbReference type="GO" id="GO:0006313">
    <property type="term" value="P:DNA transposition"/>
    <property type="evidence" value="ECO:0007669"/>
    <property type="project" value="InterPro"/>
</dbReference>
<reference evidence="2 7" key="3">
    <citation type="submission" date="2019-09" db="EMBL/GenBank/DDBJ databases">
        <title>Draft genome sequences of 48 bacterial type strains from the CCUG.</title>
        <authorList>
            <person name="Tunovic T."/>
            <person name="Pineiro-Iglesias B."/>
            <person name="Unosson C."/>
            <person name="Inganas E."/>
            <person name="Ohlen M."/>
            <person name="Cardew S."/>
            <person name="Jensie-Markopoulos S."/>
            <person name="Salva-Serra F."/>
            <person name="Jaen-Luchoro D."/>
            <person name="Karlsson R."/>
            <person name="Svensson-Stadler L."/>
            <person name="Chun J."/>
            <person name="Moore E."/>
        </authorList>
    </citation>
    <scope>NUCLEOTIDE SEQUENCE [LARGE SCALE GENOMIC DNA]</scope>
    <source>
        <strain evidence="2 7">CCUG 51524</strain>
    </source>
</reference>
<evidence type="ECO:0000313" key="2">
    <source>
        <dbReference type="EMBL" id="KAB0563851.1"/>
    </source>
</evidence>
<reference evidence="3 6" key="2">
    <citation type="submission" date="2018-03" db="EMBL/GenBank/DDBJ databases">
        <title>Draft genome sequence of the type strain of Pseudomonas palleroniana LMG 23076, isolated from rice in Cameroon.</title>
        <authorList>
            <person name="Tambong J.T."/>
        </authorList>
    </citation>
    <scope>NUCLEOTIDE SEQUENCE [LARGE SCALE GENOMIC DNA]</scope>
    <source>
        <strain evidence="3 6">LMG 23076</strain>
    </source>
</reference>
<dbReference type="InterPro" id="IPR052715">
    <property type="entry name" value="RAYT_transposase"/>
</dbReference>
<dbReference type="Gene3D" id="3.30.70.1290">
    <property type="entry name" value="Transposase IS200-like"/>
    <property type="match status" value="1"/>
</dbReference>
<evidence type="ECO:0000259" key="1">
    <source>
        <dbReference type="SMART" id="SM01321"/>
    </source>
</evidence>
<evidence type="ECO:0000313" key="7">
    <source>
        <dbReference type="Proteomes" id="UP000423257"/>
    </source>
</evidence>
<feature type="domain" description="Transposase IS200-like" evidence="1">
    <location>
        <begin position="17"/>
        <end position="131"/>
    </location>
</feature>
<keyword evidence="6" id="KW-1185">Reference proteome</keyword>
<dbReference type="GO" id="GO:0043565">
    <property type="term" value="F:sequence-specific DNA binding"/>
    <property type="evidence" value="ECO:0007669"/>
    <property type="project" value="TreeGrafter"/>
</dbReference>
<protein>
    <submittedName>
        <fullName evidence="2 4">Transposase</fullName>
    </submittedName>
</protein>
<evidence type="ECO:0000313" key="3">
    <source>
        <dbReference type="EMBL" id="PTC26354.1"/>
    </source>
</evidence>
<dbReference type="EMBL" id="VZPQ01000021">
    <property type="protein sequence ID" value="KAB0563851.1"/>
    <property type="molecule type" value="Genomic_DNA"/>
</dbReference>
<evidence type="ECO:0000313" key="4">
    <source>
        <dbReference type="EMBL" id="SEF11022.1"/>
    </source>
</evidence>
<dbReference type="PANTHER" id="PTHR36966:SF1">
    <property type="entry name" value="REP-ASSOCIATED TYROSINE TRANSPOSASE"/>
    <property type="match status" value="1"/>
</dbReference>
<dbReference type="GO" id="GO:0004803">
    <property type="term" value="F:transposase activity"/>
    <property type="evidence" value="ECO:0007669"/>
    <property type="project" value="InterPro"/>
</dbReference>
<proteinExistence type="predicted"/>
<dbReference type="EMBL" id="PYWX01000042">
    <property type="protein sequence ID" value="PTC26354.1"/>
    <property type="molecule type" value="Genomic_DNA"/>
</dbReference>
<dbReference type="Proteomes" id="UP000240476">
    <property type="component" value="Unassembled WGS sequence"/>
</dbReference>
<organism evidence="4 5">
    <name type="scientific">Pseudomonas palleroniana</name>
    <dbReference type="NCBI Taxonomy" id="191390"/>
    <lineage>
        <taxon>Bacteria</taxon>
        <taxon>Pseudomonadati</taxon>
        <taxon>Pseudomonadota</taxon>
        <taxon>Gammaproteobacteria</taxon>
        <taxon>Pseudomonadales</taxon>
        <taxon>Pseudomonadaceae</taxon>
        <taxon>Pseudomonas</taxon>
    </lineage>
</organism>
<dbReference type="NCBIfam" id="NF047646">
    <property type="entry name" value="REP_Tyr_transpos"/>
    <property type="match status" value="1"/>
</dbReference>
<dbReference type="InterPro" id="IPR036515">
    <property type="entry name" value="Transposase_17_sf"/>
</dbReference>
<dbReference type="AlphaFoldDB" id="A0A1H5PAR6"/>
<dbReference type="EMBL" id="FNUA01000002">
    <property type="protein sequence ID" value="SEF11022.1"/>
    <property type="molecule type" value="Genomic_DNA"/>
</dbReference>
<dbReference type="InterPro" id="IPR002686">
    <property type="entry name" value="Transposase_17"/>
</dbReference>
<dbReference type="PANTHER" id="PTHR36966">
    <property type="entry name" value="REP-ASSOCIATED TYROSINE TRANSPOSASE"/>
    <property type="match status" value="1"/>
</dbReference>
<dbReference type="Pfam" id="PF01797">
    <property type="entry name" value="Y1_Tnp"/>
    <property type="match status" value="1"/>
</dbReference>
<reference evidence="4 5" key="1">
    <citation type="submission" date="2016-10" db="EMBL/GenBank/DDBJ databases">
        <authorList>
            <person name="de Groot N.N."/>
        </authorList>
    </citation>
    <scope>NUCLEOTIDE SEQUENCE [LARGE SCALE GENOMIC DNA]</scope>
    <source>
        <strain evidence="4 5">BS3265</strain>
    </source>
</reference>
<sequence>MLQKPNSHLLRRGRYSESGRAYLVTSVVYQRRPVFTSLRLGRLLVAELKQAHDLNLVDSLAWVIMPDHFHWLFELRKAALPEVMRRVKSRSTLTINRACHTQGAFWQSGYYDRAVRAEEDLIRMARYVIANPLRAGLVKHIGDYSLWDAAWL</sequence>
<dbReference type="SUPFAM" id="SSF143422">
    <property type="entry name" value="Transposase IS200-like"/>
    <property type="match status" value="1"/>
</dbReference>
<dbReference type="Proteomes" id="UP000199129">
    <property type="component" value="Unassembled WGS sequence"/>
</dbReference>
<accession>A0A1H5PAR6</accession>
<dbReference type="Proteomes" id="UP000423257">
    <property type="component" value="Unassembled WGS sequence"/>
</dbReference>